<dbReference type="PANTHER" id="PTHR42879">
    <property type="entry name" value="3-OXOACYL-(ACYL-CARRIER-PROTEIN) REDUCTASE"/>
    <property type="match status" value="1"/>
</dbReference>
<dbReference type="InterPro" id="IPR036291">
    <property type="entry name" value="NAD(P)-bd_dom_sf"/>
</dbReference>
<dbReference type="eggNOG" id="KOG1200">
    <property type="taxonomic scope" value="Eukaryota"/>
</dbReference>
<protein>
    <recommendedName>
        <fullName evidence="2">3-oxoacyl-[acyl-carrier-protein] reductase</fullName>
        <ecNumber evidence="2">1.1.1.100</ecNumber>
    </recommendedName>
</protein>
<dbReference type="FunFam" id="3.40.50.720:FF:000084">
    <property type="entry name" value="Short-chain dehydrogenase reductase"/>
    <property type="match status" value="1"/>
</dbReference>
<dbReference type="SUPFAM" id="SSF51735">
    <property type="entry name" value="NAD(P)-binding Rossmann-fold domains"/>
    <property type="match status" value="1"/>
</dbReference>
<proteinExistence type="inferred from homology"/>
<dbReference type="FunCoup" id="Q22XS0">
    <property type="interactions" value="284"/>
</dbReference>
<dbReference type="InterPro" id="IPR020904">
    <property type="entry name" value="Sc_DH/Rdtase_CS"/>
</dbReference>
<dbReference type="HOGENOM" id="CLU_010194_1_0_1"/>
<dbReference type="Proteomes" id="UP000009168">
    <property type="component" value="Unassembled WGS sequence"/>
</dbReference>
<dbReference type="PROSITE" id="PS00061">
    <property type="entry name" value="ADH_SHORT"/>
    <property type="match status" value="1"/>
</dbReference>
<comment type="similarity">
    <text evidence="1 4">Belongs to the short-chain dehydrogenases/reductases (SDR) family.</text>
</comment>
<dbReference type="KEGG" id="tet:TTHERM_01005260"/>
<dbReference type="GO" id="GO:0003858">
    <property type="term" value="F:3-hydroxybutyrate dehydrogenase activity"/>
    <property type="evidence" value="ECO:0007669"/>
    <property type="project" value="InterPro"/>
</dbReference>
<dbReference type="InterPro" id="IPR011294">
    <property type="entry name" value="3-OHbutyrate_DH"/>
</dbReference>
<accession>Q22XS0</accession>
<evidence type="ECO:0000256" key="4">
    <source>
        <dbReference type="RuleBase" id="RU000363"/>
    </source>
</evidence>
<evidence type="ECO:0000256" key="3">
    <source>
        <dbReference type="ARBA" id="ARBA00048508"/>
    </source>
</evidence>
<gene>
    <name evidence="5" type="ORF">TTHERM_01005260</name>
</gene>
<dbReference type="Pfam" id="PF00106">
    <property type="entry name" value="adh_short"/>
    <property type="match status" value="1"/>
</dbReference>
<dbReference type="PRINTS" id="PR00081">
    <property type="entry name" value="GDHRDH"/>
</dbReference>
<dbReference type="InterPro" id="IPR002347">
    <property type="entry name" value="SDR_fam"/>
</dbReference>
<comment type="catalytic activity">
    <reaction evidence="3">
        <text>a (3R)-hydroxyacyl-[ACP] + NADP(+) = a 3-oxoacyl-[ACP] + NADPH + H(+)</text>
        <dbReference type="Rhea" id="RHEA:17397"/>
        <dbReference type="Rhea" id="RHEA-COMP:9916"/>
        <dbReference type="Rhea" id="RHEA-COMP:9945"/>
        <dbReference type="ChEBI" id="CHEBI:15378"/>
        <dbReference type="ChEBI" id="CHEBI:57783"/>
        <dbReference type="ChEBI" id="CHEBI:58349"/>
        <dbReference type="ChEBI" id="CHEBI:78776"/>
        <dbReference type="ChEBI" id="CHEBI:78827"/>
        <dbReference type="EC" id="1.1.1.100"/>
    </reaction>
</comment>
<dbReference type="STRING" id="312017.Q22XS0"/>
<evidence type="ECO:0000313" key="5">
    <source>
        <dbReference type="EMBL" id="EAR90101.1"/>
    </source>
</evidence>
<sequence length="263" mass="28689">MLANLSNKVALITGSTSGIGLACAHTLAKAGANIVLNGFGDANEIERIRQNIENTYKVKSIYANYNLMKPTEIKQMIEHVNKTFGGVDILINNAGMQHVTPIEDMPEDMYEKIIALNLSSNFYTIKYCIPHMKKRNWGRIINIASVHGKVASVNKAPYVASKHGVIGLTKVVALENAQTGVTCNAICPGWVLTDLIKKQIEALSQKNNTTFEEGAKALLKEKQPSQQFVRPEQIGETALFLCSDSASEIRGEAICVDGGWVAI</sequence>
<dbReference type="GO" id="GO:0004316">
    <property type="term" value="F:3-oxoacyl-[acyl-carrier-protein] reductase (NADPH) activity"/>
    <property type="evidence" value="ECO:0007669"/>
    <property type="project" value="UniProtKB-EC"/>
</dbReference>
<dbReference type="PANTHER" id="PTHR42879:SF2">
    <property type="entry name" value="3-OXOACYL-[ACYL-CARRIER-PROTEIN] REDUCTASE FABG"/>
    <property type="match status" value="1"/>
</dbReference>
<dbReference type="OrthoDB" id="1393670at2759"/>
<dbReference type="OMA" id="MTLYPSQ"/>
<dbReference type="NCBIfam" id="NF009093">
    <property type="entry name" value="PRK12429.1"/>
    <property type="match status" value="1"/>
</dbReference>
<dbReference type="NCBIfam" id="TIGR01963">
    <property type="entry name" value="PHB_DH"/>
    <property type="match status" value="1"/>
</dbReference>
<dbReference type="EC" id="1.1.1.100" evidence="2"/>
<keyword evidence="6" id="KW-1185">Reference proteome</keyword>
<dbReference type="GeneID" id="7834295"/>
<evidence type="ECO:0000256" key="2">
    <source>
        <dbReference type="ARBA" id="ARBA00012948"/>
    </source>
</evidence>
<dbReference type="InParanoid" id="Q22XS0"/>
<dbReference type="InterPro" id="IPR050259">
    <property type="entry name" value="SDR"/>
</dbReference>
<dbReference type="CDD" id="cd08940">
    <property type="entry name" value="HBDH_SDR_c"/>
    <property type="match status" value="1"/>
</dbReference>
<dbReference type="AlphaFoldDB" id="Q22XS0"/>
<reference evidence="6" key="1">
    <citation type="journal article" date="2006" name="PLoS Biol.">
        <title>Macronuclear genome sequence of the ciliate Tetrahymena thermophila, a model eukaryote.</title>
        <authorList>
            <person name="Eisen J.A."/>
            <person name="Coyne R.S."/>
            <person name="Wu M."/>
            <person name="Wu D."/>
            <person name="Thiagarajan M."/>
            <person name="Wortman J.R."/>
            <person name="Badger J.H."/>
            <person name="Ren Q."/>
            <person name="Amedeo P."/>
            <person name="Jones K.M."/>
            <person name="Tallon L.J."/>
            <person name="Delcher A.L."/>
            <person name="Salzberg S.L."/>
            <person name="Silva J.C."/>
            <person name="Haas B.J."/>
            <person name="Majoros W.H."/>
            <person name="Farzad M."/>
            <person name="Carlton J.M."/>
            <person name="Smith R.K. Jr."/>
            <person name="Garg J."/>
            <person name="Pearlman R.E."/>
            <person name="Karrer K.M."/>
            <person name="Sun L."/>
            <person name="Manning G."/>
            <person name="Elde N.C."/>
            <person name="Turkewitz A.P."/>
            <person name="Asai D.J."/>
            <person name="Wilkes D.E."/>
            <person name="Wang Y."/>
            <person name="Cai H."/>
            <person name="Collins K."/>
            <person name="Stewart B.A."/>
            <person name="Lee S.R."/>
            <person name="Wilamowska K."/>
            <person name="Weinberg Z."/>
            <person name="Ruzzo W.L."/>
            <person name="Wloga D."/>
            <person name="Gaertig J."/>
            <person name="Frankel J."/>
            <person name="Tsao C.-C."/>
            <person name="Gorovsky M.A."/>
            <person name="Keeling P.J."/>
            <person name="Waller R.F."/>
            <person name="Patron N.J."/>
            <person name="Cherry J.M."/>
            <person name="Stover N.A."/>
            <person name="Krieger C.J."/>
            <person name="del Toro C."/>
            <person name="Ryder H.F."/>
            <person name="Williamson S.C."/>
            <person name="Barbeau R.A."/>
            <person name="Hamilton E.P."/>
            <person name="Orias E."/>
        </authorList>
    </citation>
    <scope>NUCLEOTIDE SEQUENCE [LARGE SCALE GENOMIC DNA]</scope>
    <source>
        <strain evidence="6">SB210</strain>
    </source>
</reference>
<dbReference type="EMBL" id="GG662802">
    <property type="protein sequence ID" value="EAR90101.1"/>
    <property type="molecule type" value="Genomic_DNA"/>
</dbReference>
<organism evidence="5 6">
    <name type="scientific">Tetrahymena thermophila (strain SB210)</name>
    <dbReference type="NCBI Taxonomy" id="312017"/>
    <lineage>
        <taxon>Eukaryota</taxon>
        <taxon>Sar</taxon>
        <taxon>Alveolata</taxon>
        <taxon>Ciliophora</taxon>
        <taxon>Intramacronucleata</taxon>
        <taxon>Oligohymenophorea</taxon>
        <taxon>Hymenostomatida</taxon>
        <taxon>Tetrahymenina</taxon>
        <taxon>Tetrahymenidae</taxon>
        <taxon>Tetrahymena</taxon>
    </lineage>
</organism>
<dbReference type="RefSeq" id="XP_001010346.1">
    <property type="nucleotide sequence ID" value="XM_001010346.3"/>
</dbReference>
<name>Q22XS0_TETTS</name>
<dbReference type="Gene3D" id="3.40.50.720">
    <property type="entry name" value="NAD(P)-binding Rossmann-like Domain"/>
    <property type="match status" value="1"/>
</dbReference>
<evidence type="ECO:0000256" key="1">
    <source>
        <dbReference type="ARBA" id="ARBA00006484"/>
    </source>
</evidence>
<dbReference type="PRINTS" id="PR00080">
    <property type="entry name" value="SDRFAMILY"/>
</dbReference>
<evidence type="ECO:0000313" key="6">
    <source>
        <dbReference type="Proteomes" id="UP000009168"/>
    </source>
</evidence>
<dbReference type="GO" id="GO:0032787">
    <property type="term" value="P:monocarboxylic acid metabolic process"/>
    <property type="evidence" value="ECO:0007669"/>
    <property type="project" value="UniProtKB-ARBA"/>
</dbReference>